<dbReference type="Proteomes" id="UP001195483">
    <property type="component" value="Unassembled WGS sequence"/>
</dbReference>
<proteinExistence type="predicted"/>
<reference evidence="1" key="3">
    <citation type="submission" date="2023-05" db="EMBL/GenBank/DDBJ databases">
        <authorList>
            <person name="Smith C.H."/>
        </authorList>
    </citation>
    <scope>NUCLEOTIDE SEQUENCE</scope>
    <source>
        <strain evidence="1">CHS0354</strain>
        <tissue evidence="1">Mantle</tissue>
    </source>
</reference>
<sequence length="121" mass="13658">MDVSALSMDSPKFSIRYGRDLILTDIFLFLSLASAAQASFVSSHENEVLRVICHFKSYPCLFEGIPVFFNSHCFVYIVATTWEHLGANKRTKTLLKIVMNSKVTNCCNYLTIEADSHNPES</sequence>
<comment type="caution">
    <text evidence="1">The sequence shown here is derived from an EMBL/GenBank/DDBJ whole genome shotgun (WGS) entry which is preliminary data.</text>
</comment>
<organism evidence="1 2">
    <name type="scientific">Potamilus streckersoni</name>
    <dbReference type="NCBI Taxonomy" id="2493646"/>
    <lineage>
        <taxon>Eukaryota</taxon>
        <taxon>Metazoa</taxon>
        <taxon>Spiralia</taxon>
        <taxon>Lophotrochozoa</taxon>
        <taxon>Mollusca</taxon>
        <taxon>Bivalvia</taxon>
        <taxon>Autobranchia</taxon>
        <taxon>Heteroconchia</taxon>
        <taxon>Palaeoheterodonta</taxon>
        <taxon>Unionida</taxon>
        <taxon>Unionoidea</taxon>
        <taxon>Unionidae</taxon>
        <taxon>Ambleminae</taxon>
        <taxon>Lampsilini</taxon>
        <taxon>Potamilus</taxon>
    </lineage>
</organism>
<keyword evidence="2" id="KW-1185">Reference proteome</keyword>
<name>A0AAE0SFA3_9BIVA</name>
<accession>A0AAE0SFA3</accession>
<dbReference type="AlphaFoldDB" id="A0AAE0SFA3"/>
<reference evidence="1" key="1">
    <citation type="journal article" date="2021" name="Genome Biol. Evol.">
        <title>A High-Quality Reference Genome for a Parasitic Bivalve with Doubly Uniparental Inheritance (Bivalvia: Unionida).</title>
        <authorList>
            <person name="Smith C.H."/>
        </authorList>
    </citation>
    <scope>NUCLEOTIDE SEQUENCE</scope>
    <source>
        <strain evidence="1">CHS0354</strain>
    </source>
</reference>
<dbReference type="EMBL" id="JAEAOA010000751">
    <property type="protein sequence ID" value="KAK3590832.1"/>
    <property type="molecule type" value="Genomic_DNA"/>
</dbReference>
<protein>
    <submittedName>
        <fullName evidence="1">Uncharacterized protein</fullName>
    </submittedName>
</protein>
<evidence type="ECO:0000313" key="2">
    <source>
        <dbReference type="Proteomes" id="UP001195483"/>
    </source>
</evidence>
<evidence type="ECO:0000313" key="1">
    <source>
        <dbReference type="EMBL" id="KAK3590832.1"/>
    </source>
</evidence>
<reference evidence="1" key="2">
    <citation type="journal article" date="2021" name="Genome Biol. Evol.">
        <title>Developing a high-quality reference genome for a parasitic bivalve with doubly uniparental inheritance (Bivalvia: Unionida).</title>
        <authorList>
            <person name="Smith C.H."/>
        </authorList>
    </citation>
    <scope>NUCLEOTIDE SEQUENCE</scope>
    <source>
        <strain evidence="1">CHS0354</strain>
        <tissue evidence="1">Mantle</tissue>
    </source>
</reference>
<gene>
    <name evidence="1" type="ORF">CHS0354_012427</name>
</gene>